<keyword evidence="2" id="KW-1185">Reference proteome</keyword>
<sequence>MESMVRKLKQKLLISE</sequence>
<evidence type="ECO:0000313" key="1">
    <source>
        <dbReference type="EMBL" id="KFK23039.1"/>
    </source>
</evidence>
<gene>
    <name evidence="1" type="ORF">AALP_AAs52313U000100</name>
</gene>
<protein>
    <submittedName>
        <fullName evidence="1">Uncharacterized protein</fullName>
    </submittedName>
</protein>
<evidence type="ECO:0000313" key="2">
    <source>
        <dbReference type="Proteomes" id="UP000029120"/>
    </source>
</evidence>
<feature type="non-terminal residue" evidence="1">
    <location>
        <position position="16"/>
    </location>
</feature>
<reference evidence="2" key="1">
    <citation type="journal article" date="2015" name="Nat. Plants">
        <title>Genome expansion of Arabis alpina linked with retrotransposition and reduced symmetric DNA methylation.</title>
        <authorList>
            <person name="Willing E.M."/>
            <person name="Rawat V."/>
            <person name="Mandakova T."/>
            <person name="Maumus F."/>
            <person name="James G.V."/>
            <person name="Nordstroem K.J."/>
            <person name="Becker C."/>
            <person name="Warthmann N."/>
            <person name="Chica C."/>
            <person name="Szarzynska B."/>
            <person name="Zytnicki M."/>
            <person name="Albani M.C."/>
            <person name="Kiefer C."/>
            <person name="Bergonzi S."/>
            <person name="Castaings L."/>
            <person name="Mateos J.L."/>
            <person name="Berns M.C."/>
            <person name="Bujdoso N."/>
            <person name="Piofczyk T."/>
            <person name="de Lorenzo L."/>
            <person name="Barrero-Sicilia C."/>
            <person name="Mateos I."/>
            <person name="Piednoel M."/>
            <person name="Hagmann J."/>
            <person name="Chen-Min-Tao R."/>
            <person name="Iglesias-Fernandez R."/>
            <person name="Schuster S.C."/>
            <person name="Alonso-Blanco C."/>
            <person name="Roudier F."/>
            <person name="Carbonero P."/>
            <person name="Paz-Ares J."/>
            <person name="Davis S.J."/>
            <person name="Pecinka A."/>
            <person name="Quesneville H."/>
            <person name="Colot V."/>
            <person name="Lysak M.A."/>
            <person name="Weigel D."/>
            <person name="Coupland G."/>
            <person name="Schneeberger K."/>
        </authorList>
    </citation>
    <scope>NUCLEOTIDE SEQUENCE [LARGE SCALE GENOMIC DNA]</scope>
    <source>
        <strain evidence="2">cv. Pajares</strain>
    </source>
</reference>
<organism evidence="1 2">
    <name type="scientific">Arabis alpina</name>
    <name type="common">Alpine rock-cress</name>
    <dbReference type="NCBI Taxonomy" id="50452"/>
    <lineage>
        <taxon>Eukaryota</taxon>
        <taxon>Viridiplantae</taxon>
        <taxon>Streptophyta</taxon>
        <taxon>Embryophyta</taxon>
        <taxon>Tracheophyta</taxon>
        <taxon>Spermatophyta</taxon>
        <taxon>Magnoliopsida</taxon>
        <taxon>eudicotyledons</taxon>
        <taxon>Gunneridae</taxon>
        <taxon>Pentapetalae</taxon>
        <taxon>rosids</taxon>
        <taxon>malvids</taxon>
        <taxon>Brassicales</taxon>
        <taxon>Brassicaceae</taxon>
        <taxon>Arabideae</taxon>
        <taxon>Arabis</taxon>
    </lineage>
</organism>
<name>A0A087FZI7_ARAAL</name>
<dbReference type="Proteomes" id="UP000029120">
    <property type="component" value="Unassembled WGS sequence"/>
</dbReference>
<dbReference type="EMBL" id="KL983087">
    <property type="protein sequence ID" value="KFK23039.1"/>
    <property type="molecule type" value="Genomic_DNA"/>
</dbReference>
<proteinExistence type="predicted"/>
<accession>A0A087FZI7</accession>
<dbReference type="AlphaFoldDB" id="A0A087FZI7"/>